<evidence type="ECO:0000313" key="1">
    <source>
        <dbReference type="EMBL" id="KAG5639630.1"/>
    </source>
</evidence>
<dbReference type="EMBL" id="JABCKV010002170">
    <property type="protein sequence ID" value="KAG5639630.1"/>
    <property type="molecule type" value="Genomic_DNA"/>
</dbReference>
<dbReference type="AlphaFoldDB" id="A0A9P7K861"/>
<proteinExistence type="predicted"/>
<reference evidence="1" key="1">
    <citation type="submission" date="2020-07" db="EMBL/GenBank/DDBJ databases">
        <authorList>
            <person name="Nieuwenhuis M."/>
            <person name="Van De Peppel L.J.J."/>
        </authorList>
    </citation>
    <scope>NUCLEOTIDE SEQUENCE</scope>
    <source>
        <strain evidence="1">AP01</strain>
        <tissue evidence="1">Mycelium</tissue>
    </source>
</reference>
<name>A0A9P7K861_9AGAR</name>
<feature type="non-terminal residue" evidence="1">
    <location>
        <position position="1"/>
    </location>
</feature>
<comment type="caution">
    <text evidence="1">The sequence shown here is derived from an EMBL/GenBank/DDBJ whole genome shotgun (WGS) entry which is preliminary data.</text>
</comment>
<gene>
    <name evidence="1" type="ORF">DXG03_003625</name>
</gene>
<organism evidence="1 2">
    <name type="scientific">Asterophora parasitica</name>
    <dbReference type="NCBI Taxonomy" id="117018"/>
    <lineage>
        <taxon>Eukaryota</taxon>
        <taxon>Fungi</taxon>
        <taxon>Dikarya</taxon>
        <taxon>Basidiomycota</taxon>
        <taxon>Agaricomycotina</taxon>
        <taxon>Agaricomycetes</taxon>
        <taxon>Agaricomycetidae</taxon>
        <taxon>Agaricales</taxon>
        <taxon>Tricholomatineae</taxon>
        <taxon>Lyophyllaceae</taxon>
        <taxon>Asterophora</taxon>
    </lineage>
</organism>
<feature type="non-terminal residue" evidence="1">
    <location>
        <position position="63"/>
    </location>
</feature>
<evidence type="ECO:0000313" key="2">
    <source>
        <dbReference type="Proteomes" id="UP000775547"/>
    </source>
</evidence>
<accession>A0A9P7K861</accession>
<reference evidence="1" key="2">
    <citation type="submission" date="2021-10" db="EMBL/GenBank/DDBJ databases">
        <title>Phylogenomics reveals ancestral predisposition of the termite-cultivated fungus Termitomyces towards a domesticated lifestyle.</title>
        <authorList>
            <person name="Auxier B."/>
            <person name="Grum-Grzhimaylo A."/>
            <person name="Cardenas M.E."/>
            <person name="Lodge J.D."/>
            <person name="Laessoe T."/>
            <person name="Pedersen O."/>
            <person name="Smith M.E."/>
            <person name="Kuyper T.W."/>
            <person name="Franco-Molano E.A."/>
            <person name="Baroni T.J."/>
            <person name="Aanen D.K."/>
        </authorList>
    </citation>
    <scope>NUCLEOTIDE SEQUENCE</scope>
    <source>
        <strain evidence="1">AP01</strain>
        <tissue evidence="1">Mycelium</tissue>
    </source>
</reference>
<protein>
    <submittedName>
        <fullName evidence="1">Uncharacterized protein</fullName>
    </submittedName>
</protein>
<sequence>NSPLARVSFGRIVATHPLRSFYILRLLSSLSTFGRSRSSQRKANTLPTTFANPSLWHGLGAPC</sequence>
<dbReference type="Proteomes" id="UP000775547">
    <property type="component" value="Unassembled WGS sequence"/>
</dbReference>
<keyword evidence="2" id="KW-1185">Reference proteome</keyword>